<evidence type="ECO:0000256" key="3">
    <source>
        <dbReference type="ARBA" id="ARBA00018242"/>
    </source>
</evidence>
<comment type="caution">
    <text evidence="11">The sequence shown here is derived from an EMBL/GenBank/DDBJ whole genome shotgun (WGS) entry which is preliminary data.</text>
</comment>
<keyword evidence="4" id="KW-0507">mRNA processing</keyword>
<keyword evidence="8" id="KW-0175">Coiled coil</keyword>
<dbReference type="EMBL" id="JAEPRA010000002">
    <property type="protein sequence ID" value="KAG2188589.1"/>
    <property type="molecule type" value="Genomic_DNA"/>
</dbReference>
<comment type="similarity">
    <text evidence="2">Belongs to the PRP18 family.</text>
</comment>
<dbReference type="OrthoDB" id="10261918at2759"/>
<dbReference type="Proteomes" id="UP000612746">
    <property type="component" value="Unassembled WGS sequence"/>
</dbReference>
<comment type="subcellular location">
    <subcellularLocation>
        <location evidence="1">Nucleus</location>
    </subcellularLocation>
</comment>
<dbReference type="Pfam" id="PF08799">
    <property type="entry name" value="PRP4"/>
    <property type="match status" value="1"/>
</dbReference>
<evidence type="ECO:0000256" key="4">
    <source>
        <dbReference type="ARBA" id="ARBA00022664"/>
    </source>
</evidence>
<dbReference type="Gene3D" id="4.10.280.110">
    <property type="entry name" value="Pre-mRNA processing factor 4 domain"/>
    <property type="match status" value="1"/>
</dbReference>
<name>A0A8H7URU0_9FUNG</name>
<evidence type="ECO:0000256" key="2">
    <source>
        <dbReference type="ARBA" id="ARBA00008137"/>
    </source>
</evidence>
<evidence type="ECO:0000256" key="9">
    <source>
        <dbReference type="SAM" id="MobiDB-lite"/>
    </source>
</evidence>
<dbReference type="GO" id="GO:0005682">
    <property type="term" value="C:U5 snRNP"/>
    <property type="evidence" value="ECO:0007669"/>
    <property type="project" value="TreeGrafter"/>
</dbReference>
<keyword evidence="12" id="KW-1185">Reference proteome</keyword>
<sequence>MDFLQSALKDEIEKKRKTLQAAKSNDAVAKNKKYISRAELERLREKEYLEEQEQERKKKEEQSALKHKSRAVCMSYCLQFIQSSLLTNFQMLQQREIADQERKTASASDSEGQDDDGETADTFNVSQEEVQRRLRAKGQPIRLFAETDKQRKARLRTLELMEERSEGQRNDFMRTLDQMDEGMNLEALKRKAEGEDLTEKAAKKSRDDTAIVPVNMDWLRTEPEKLHPLIYSYLKVCPCSLYFRRQFRLRKDAHMLLQRMLREWEEALDERPEEVKRSGQGKRSAAMQKQTADYLRPLFKQLKSRAMEPDILARVTEITHHMQNRRYRDAQDSYLQLSIGNSPWPIGVTMVGIHERSAREKIFAAQVAHVLNDETTRKWIQSLKRLMTFAQTKYPPDSMSQLT</sequence>
<evidence type="ECO:0000313" key="12">
    <source>
        <dbReference type="Proteomes" id="UP000612746"/>
    </source>
</evidence>
<dbReference type="InterPro" id="IPR004098">
    <property type="entry name" value="Prp18"/>
</dbReference>
<proteinExistence type="inferred from homology"/>
<keyword evidence="6" id="KW-0508">mRNA splicing</keyword>
<dbReference type="AlphaFoldDB" id="A0A8H7URU0"/>
<dbReference type="InterPro" id="IPR039979">
    <property type="entry name" value="PRPF18"/>
</dbReference>
<dbReference type="InterPro" id="IPR014906">
    <property type="entry name" value="PRP4-like"/>
</dbReference>
<reference evidence="11" key="1">
    <citation type="submission" date="2020-12" db="EMBL/GenBank/DDBJ databases">
        <title>Metabolic potential, ecology and presence of endohyphal bacteria is reflected in genomic diversity of Mucoromycotina.</title>
        <authorList>
            <person name="Muszewska A."/>
            <person name="Okrasinska A."/>
            <person name="Steczkiewicz K."/>
            <person name="Drgas O."/>
            <person name="Orlowska M."/>
            <person name="Perlinska-Lenart U."/>
            <person name="Aleksandrzak-Piekarczyk T."/>
            <person name="Szatraj K."/>
            <person name="Zielenkiewicz U."/>
            <person name="Pilsyk S."/>
            <person name="Malc E."/>
            <person name="Mieczkowski P."/>
            <person name="Kruszewska J.S."/>
            <person name="Biernat P."/>
            <person name="Pawlowska J."/>
        </authorList>
    </citation>
    <scope>NUCLEOTIDE SEQUENCE</scope>
    <source>
        <strain evidence="11">WA0000051536</strain>
    </source>
</reference>
<feature type="domain" description="Pre-mRNA processing factor 4 (PRP4)-like" evidence="10">
    <location>
        <begin position="125"/>
        <end position="174"/>
    </location>
</feature>
<dbReference type="SMART" id="SM00500">
    <property type="entry name" value="SFM"/>
    <property type="match status" value="1"/>
</dbReference>
<dbReference type="GO" id="GO:0071021">
    <property type="term" value="C:U2-type post-spliceosomal complex"/>
    <property type="evidence" value="ECO:0007669"/>
    <property type="project" value="TreeGrafter"/>
</dbReference>
<protein>
    <recommendedName>
        <fullName evidence="3">Pre-mRNA-splicing factor 18</fullName>
    </recommendedName>
</protein>
<dbReference type="GO" id="GO:0046540">
    <property type="term" value="C:U4/U6 x U5 tri-snRNP complex"/>
    <property type="evidence" value="ECO:0007669"/>
    <property type="project" value="TreeGrafter"/>
</dbReference>
<feature type="region of interest" description="Disordered" evidence="9">
    <location>
        <begin position="100"/>
        <end position="134"/>
    </location>
</feature>
<evidence type="ECO:0000259" key="10">
    <source>
        <dbReference type="SMART" id="SM00500"/>
    </source>
</evidence>
<evidence type="ECO:0000256" key="5">
    <source>
        <dbReference type="ARBA" id="ARBA00022728"/>
    </source>
</evidence>
<evidence type="ECO:0000256" key="6">
    <source>
        <dbReference type="ARBA" id="ARBA00023187"/>
    </source>
</evidence>
<evidence type="ECO:0000313" key="11">
    <source>
        <dbReference type="EMBL" id="KAG2188589.1"/>
    </source>
</evidence>
<evidence type="ECO:0000256" key="8">
    <source>
        <dbReference type="SAM" id="Coils"/>
    </source>
</evidence>
<gene>
    <name evidence="11" type="ORF">INT44_001344</name>
</gene>
<dbReference type="GO" id="GO:0000350">
    <property type="term" value="P:generation of catalytic spliceosome for second transesterification step"/>
    <property type="evidence" value="ECO:0007669"/>
    <property type="project" value="TreeGrafter"/>
</dbReference>
<dbReference type="InterPro" id="IPR036285">
    <property type="entry name" value="PRP4-like_sf"/>
</dbReference>
<evidence type="ECO:0000256" key="1">
    <source>
        <dbReference type="ARBA" id="ARBA00004123"/>
    </source>
</evidence>
<dbReference type="PANTHER" id="PTHR13007:SF19">
    <property type="entry name" value="PRE-MRNA-SPLICING FACTOR 18"/>
    <property type="match status" value="1"/>
</dbReference>
<dbReference type="PANTHER" id="PTHR13007">
    <property type="entry name" value="PRE-MRNA SPLICING FACTOR-RELATED"/>
    <property type="match status" value="1"/>
</dbReference>
<feature type="coiled-coil region" evidence="8">
    <location>
        <begin position="5"/>
        <end position="62"/>
    </location>
</feature>
<dbReference type="Gene3D" id="1.20.940.10">
    <property type="entry name" value="Functional domain of the splicing factor Prp18"/>
    <property type="match status" value="1"/>
</dbReference>
<evidence type="ECO:0000256" key="7">
    <source>
        <dbReference type="ARBA" id="ARBA00023242"/>
    </source>
</evidence>
<dbReference type="Pfam" id="PF02840">
    <property type="entry name" value="Prp18"/>
    <property type="match status" value="1"/>
</dbReference>
<organism evidence="11 12">
    <name type="scientific">Umbelopsis vinacea</name>
    <dbReference type="NCBI Taxonomy" id="44442"/>
    <lineage>
        <taxon>Eukaryota</taxon>
        <taxon>Fungi</taxon>
        <taxon>Fungi incertae sedis</taxon>
        <taxon>Mucoromycota</taxon>
        <taxon>Mucoromycotina</taxon>
        <taxon>Umbelopsidomycetes</taxon>
        <taxon>Umbelopsidales</taxon>
        <taxon>Umbelopsidaceae</taxon>
        <taxon>Umbelopsis</taxon>
    </lineage>
</organism>
<dbReference type="SUPFAM" id="SSF158230">
    <property type="entry name" value="PRP4-like"/>
    <property type="match status" value="1"/>
</dbReference>
<keyword evidence="7" id="KW-0539">Nucleus</keyword>
<dbReference type="SUPFAM" id="SSF47938">
    <property type="entry name" value="Functional domain of the splicing factor Prp18"/>
    <property type="match status" value="1"/>
</dbReference>
<accession>A0A8H7URU0</accession>
<keyword evidence="5" id="KW-0747">Spliceosome</keyword>